<reference evidence="2" key="1">
    <citation type="submission" date="2020-05" db="EMBL/GenBank/DDBJ databases">
        <title>Phylogenomic resolution of chytrid fungi.</title>
        <authorList>
            <person name="Stajich J.E."/>
            <person name="Amses K."/>
            <person name="Simmons R."/>
            <person name="Seto K."/>
            <person name="Myers J."/>
            <person name="Bonds A."/>
            <person name="Quandt C.A."/>
            <person name="Barry K."/>
            <person name="Liu P."/>
            <person name="Grigoriev I."/>
            <person name="Longcore J.E."/>
            <person name="James T.Y."/>
        </authorList>
    </citation>
    <scope>NUCLEOTIDE SEQUENCE</scope>
    <source>
        <strain evidence="2">JEL0513</strain>
    </source>
</reference>
<evidence type="ECO:0000313" key="2">
    <source>
        <dbReference type="EMBL" id="KAJ3093708.1"/>
    </source>
</evidence>
<feature type="coiled-coil region" evidence="1">
    <location>
        <begin position="36"/>
        <end position="70"/>
    </location>
</feature>
<proteinExistence type="predicted"/>
<accession>A0AAD5SQE9</accession>
<name>A0AAD5SQE9_9FUNG</name>
<evidence type="ECO:0000256" key="1">
    <source>
        <dbReference type="SAM" id="Coils"/>
    </source>
</evidence>
<dbReference type="Proteomes" id="UP001211907">
    <property type="component" value="Unassembled WGS sequence"/>
</dbReference>
<keyword evidence="1" id="KW-0175">Coiled coil</keyword>
<organism evidence="2 3">
    <name type="scientific">Physocladia obscura</name>
    <dbReference type="NCBI Taxonomy" id="109957"/>
    <lineage>
        <taxon>Eukaryota</taxon>
        <taxon>Fungi</taxon>
        <taxon>Fungi incertae sedis</taxon>
        <taxon>Chytridiomycota</taxon>
        <taxon>Chytridiomycota incertae sedis</taxon>
        <taxon>Chytridiomycetes</taxon>
        <taxon>Chytridiales</taxon>
        <taxon>Chytriomycetaceae</taxon>
        <taxon>Physocladia</taxon>
    </lineage>
</organism>
<sequence length="374" mass="42020">MESDNSSESIENSNNSDTSEKYICLLQDYLEMSNNLRASQEALHGLMLRLDDAERKVVSLQCQVTVVEAQENEMQRYWSSVAGVQSSSPSTKAITATTEINGSESGEMELKEKLDSLRLKSVNSDSFFSSHENNGFFYRFSKRSSRGSNGRAIGVSSNAAMKKSGMCINNSKRVLSLFPERGKNKQNLITARKKAADFVRKQEQQQQQEEEKEEEEKVVVGQGGIDLFVPYNGKGADNGTLAEYPCAAETHFWNGEENSEKWRAWIDVLRYQLPNLRILPKTGIAVTKFKRMHKLGEIRMFSRSKPNVKCHHSNMFSAIPEHLHLSFLEFMDPEFVAAAVPLKTEKGEKEEADTGVPVTEVMSQVVTTRVVIAV</sequence>
<dbReference type="EMBL" id="JADGJH010002996">
    <property type="protein sequence ID" value="KAJ3093708.1"/>
    <property type="molecule type" value="Genomic_DNA"/>
</dbReference>
<evidence type="ECO:0000313" key="3">
    <source>
        <dbReference type="Proteomes" id="UP001211907"/>
    </source>
</evidence>
<gene>
    <name evidence="2" type="ORF">HK100_006444</name>
</gene>
<protein>
    <submittedName>
        <fullName evidence="2">Uncharacterized protein</fullName>
    </submittedName>
</protein>
<dbReference type="AlphaFoldDB" id="A0AAD5SQE9"/>
<comment type="caution">
    <text evidence="2">The sequence shown here is derived from an EMBL/GenBank/DDBJ whole genome shotgun (WGS) entry which is preliminary data.</text>
</comment>
<keyword evidence="3" id="KW-1185">Reference proteome</keyword>